<dbReference type="AlphaFoldDB" id="A0A2Z6Q1I2"/>
<evidence type="ECO:0000256" key="15">
    <source>
        <dbReference type="ARBA" id="ARBA00023328"/>
    </source>
</evidence>
<evidence type="ECO:0000256" key="7">
    <source>
        <dbReference type="ARBA" id="ARBA00022618"/>
    </source>
</evidence>
<dbReference type="OrthoDB" id="2443965at2759"/>
<feature type="region of interest" description="Disordered" evidence="18">
    <location>
        <begin position="1"/>
        <end position="21"/>
    </location>
</feature>
<evidence type="ECO:0000256" key="13">
    <source>
        <dbReference type="ARBA" id="ARBA00023242"/>
    </source>
</evidence>
<evidence type="ECO:0000256" key="2">
    <source>
        <dbReference type="ARBA" id="ARBA00004186"/>
    </source>
</evidence>
<comment type="similarity">
    <text evidence="4">Belongs to the DASH complex DAD3 family.</text>
</comment>
<evidence type="ECO:0000313" key="19">
    <source>
        <dbReference type="EMBL" id="GBB83627.1"/>
    </source>
</evidence>
<comment type="caution">
    <text evidence="19">The sequence shown here is derived from an EMBL/GenBank/DDBJ whole genome shotgun (WGS) entry which is preliminary data.</text>
</comment>
<dbReference type="PANTHER" id="PTHR28017:SF1">
    <property type="entry name" value="DASH COMPLEX SUBUNIT DAD3"/>
    <property type="match status" value="1"/>
</dbReference>
<evidence type="ECO:0000256" key="9">
    <source>
        <dbReference type="ARBA" id="ARBA00022776"/>
    </source>
</evidence>
<dbReference type="InterPro" id="IPR013965">
    <property type="entry name" value="DASH_Dad3"/>
</dbReference>
<evidence type="ECO:0000256" key="3">
    <source>
        <dbReference type="ARBA" id="ARBA00004629"/>
    </source>
</evidence>
<accession>A0A2Z6Q1I2</accession>
<reference evidence="20" key="2">
    <citation type="submission" date="2019-10" db="EMBL/GenBank/DDBJ databases">
        <title>Conservation and host-specific expression of non-tandemly repeated heterogenous ribosome RNA gene in arbuscular mycorrhizal fungi.</title>
        <authorList>
            <person name="Maeda T."/>
            <person name="Kobayashi Y."/>
            <person name="Nakagawa T."/>
            <person name="Ezawa T."/>
            <person name="Yamaguchi K."/>
            <person name="Bino T."/>
            <person name="Nishimoto Y."/>
            <person name="Shigenobu S."/>
            <person name="Kawaguchi M."/>
        </authorList>
    </citation>
    <scope>NUCLEOTIDE SEQUENCE</scope>
    <source>
        <strain evidence="20">HR1</strain>
    </source>
</reference>
<evidence type="ECO:0000256" key="8">
    <source>
        <dbReference type="ARBA" id="ARBA00022701"/>
    </source>
</evidence>
<evidence type="ECO:0000313" key="20">
    <source>
        <dbReference type="EMBL" id="GES78108.1"/>
    </source>
</evidence>
<dbReference type="GO" id="GO:0051010">
    <property type="term" value="F:microtubule plus-end binding"/>
    <property type="evidence" value="ECO:0007669"/>
    <property type="project" value="TreeGrafter"/>
</dbReference>
<dbReference type="Proteomes" id="UP000615446">
    <property type="component" value="Unassembled WGS sequence"/>
</dbReference>
<dbReference type="GO" id="GO:0042729">
    <property type="term" value="C:DASH complex"/>
    <property type="evidence" value="ECO:0007669"/>
    <property type="project" value="InterPro"/>
</dbReference>
<reference evidence="19 21" key="1">
    <citation type="submission" date="2017-11" db="EMBL/GenBank/DDBJ databases">
        <title>The genome of Rhizophagus clarus HR1 reveals common genetic basis of auxotrophy among arbuscular mycorrhizal fungi.</title>
        <authorList>
            <person name="Kobayashi Y."/>
        </authorList>
    </citation>
    <scope>NUCLEOTIDE SEQUENCE [LARGE SCALE GENOMIC DNA]</scope>
    <source>
        <strain evidence="19 21">HR1</strain>
    </source>
</reference>
<evidence type="ECO:0000256" key="5">
    <source>
        <dbReference type="ARBA" id="ARBA00022454"/>
    </source>
</evidence>
<evidence type="ECO:0000313" key="21">
    <source>
        <dbReference type="Proteomes" id="UP000247702"/>
    </source>
</evidence>
<evidence type="ECO:0000256" key="16">
    <source>
        <dbReference type="ARBA" id="ARBA00044179"/>
    </source>
</evidence>
<evidence type="ECO:0000256" key="12">
    <source>
        <dbReference type="ARBA" id="ARBA00023212"/>
    </source>
</evidence>
<keyword evidence="9" id="KW-0498">Mitosis</keyword>
<gene>
    <name evidence="20" type="ORF">RCL2_000542700</name>
    <name evidence="19" type="ORF">RclHR1_10320005</name>
</gene>
<name>A0A2Z6Q1I2_9GLOM</name>
<dbReference type="GO" id="GO:0051301">
    <property type="term" value="P:cell division"/>
    <property type="evidence" value="ECO:0007669"/>
    <property type="project" value="UniProtKB-KW"/>
</dbReference>
<evidence type="ECO:0000256" key="17">
    <source>
        <dbReference type="ARBA" id="ARBA00044305"/>
    </source>
</evidence>
<dbReference type="EMBL" id="BEXD01000039">
    <property type="protein sequence ID" value="GBB83627.1"/>
    <property type="molecule type" value="Genomic_DNA"/>
</dbReference>
<protein>
    <recommendedName>
        <fullName evidence="16">DASH complex subunit DAD3</fullName>
    </recommendedName>
    <alternativeName>
        <fullName evidence="17">Outer kinetochore protein DAD3</fullName>
    </alternativeName>
</protein>
<evidence type="ECO:0000256" key="10">
    <source>
        <dbReference type="ARBA" id="ARBA00022829"/>
    </source>
</evidence>
<keyword evidence="8" id="KW-0493">Microtubule</keyword>
<keyword evidence="13" id="KW-0539">Nucleus</keyword>
<keyword evidence="14" id="KW-0131">Cell cycle</keyword>
<dbReference type="PANTHER" id="PTHR28017">
    <property type="entry name" value="DASH COMPLEX SUBUNIT DAD3"/>
    <property type="match status" value="1"/>
</dbReference>
<keyword evidence="21" id="KW-1185">Reference proteome</keyword>
<evidence type="ECO:0000256" key="18">
    <source>
        <dbReference type="SAM" id="MobiDB-lite"/>
    </source>
</evidence>
<evidence type="ECO:0000256" key="1">
    <source>
        <dbReference type="ARBA" id="ARBA00004123"/>
    </source>
</evidence>
<comment type="subcellular location">
    <subcellularLocation>
        <location evidence="3">Chromosome</location>
        <location evidence="3">Centromere</location>
        <location evidence="3">Kinetochore</location>
    </subcellularLocation>
    <subcellularLocation>
        <location evidence="2">Cytoplasm</location>
        <location evidence="2">Cytoskeleton</location>
        <location evidence="2">Spindle</location>
    </subcellularLocation>
    <subcellularLocation>
        <location evidence="1">Nucleus</location>
    </subcellularLocation>
</comment>
<dbReference type="EMBL" id="BLAL01000034">
    <property type="protein sequence ID" value="GES78108.1"/>
    <property type="molecule type" value="Genomic_DNA"/>
</dbReference>
<sequence length="104" mass="12085">MNYQQQPTNIFSNNNNNNNNASFEKDILEEYQKLSSHINKINETIIHINTNDIEILVDKLRSLEKKFGLVYTLFKASVYSLVTSNDQENGNINDENTTNRPLMF</sequence>
<dbReference type="GO" id="GO:0072686">
    <property type="term" value="C:mitotic spindle"/>
    <property type="evidence" value="ECO:0007669"/>
    <property type="project" value="InterPro"/>
</dbReference>
<organism evidence="19 21">
    <name type="scientific">Rhizophagus clarus</name>
    <dbReference type="NCBI Taxonomy" id="94130"/>
    <lineage>
        <taxon>Eukaryota</taxon>
        <taxon>Fungi</taxon>
        <taxon>Fungi incertae sedis</taxon>
        <taxon>Mucoromycota</taxon>
        <taxon>Glomeromycotina</taxon>
        <taxon>Glomeromycetes</taxon>
        <taxon>Glomerales</taxon>
        <taxon>Glomeraceae</taxon>
        <taxon>Rhizophagus</taxon>
    </lineage>
</organism>
<evidence type="ECO:0000256" key="11">
    <source>
        <dbReference type="ARBA" id="ARBA00022838"/>
    </source>
</evidence>
<dbReference type="STRING" id="94130.A0A2Z6Q1I2"/>
<feature type="region of interest" description="Disordered" evidence="18">
    <location>
        <begin position="85"/>
        <end position="104"/>
    </location>
</feature>
<dbReference type="Pfam" id="PF08656">
    <property type="entry name" value="DASH_Dad3"/>
    <property type="match status" value="1"/>
</dbReference>
<dbReference type="Proteomes" id="UP000247702">
    <property type="component" value="Unassembled WGS sequence"/>
</dbReference>
<keyword evidence="6" id="KW-0963">Cytoplasm</keyword>
<keyword evidence="12" id="KW-0206">Cytoskeleton</keyword>
<feature type="compositionally biased region" description="Polar residues" evidence="18">
    <location>
        <begin position="1"/>
        <end position="12"/>
    </location>
</feature>
<keyword evidence="15" id="KW-0137">Centromere</keyword>
<keyword evidence="11" id="KW-0995">Kinetochore</keyword>
<keyword evidence="7" id="KW-0132">Cell division</keyword>
<evidence type="ECO:0000256" key="4">
    <source>
        <dbReference type="ARBA" id="ARBA00006277"/>
    </source>
</evidence>
<dbReference type="GO" id="GO:0008608">
    <property type="term" value="P:attachment of spindle microtubules to kinetochore"/>
    <property type="evidence" value="ECO:0007669"/>
    <property type="project" value="InterPro"/>
</dbReference>
<proteinExistence type="inferred from homology"/>
<keyword evidence="10" id="KW-0159">Chromosome partition</keyword>
<evidence type="ECO:0000256" key="14">
    <source>
        <dbReference type="ARBA" id="ARBA00023306"/>
    </source>
</evidence>
<evidence type="ECO:0000256" key="6">
    <source>
        <dbReference type="ARBA" id="ARBA00022490"/>
    </source>
</evidence>
<dbReference type="GO" id="GO:0005874">
    <property type="term" value="C:microtubule"/>
    <property type="evidence" value="ECO:0007669"/>
    <property type="project" value="UniProtKB-KW"/>
</dbReference>
<keyword evidence="5" id="KW-0158">Chromosome</keyword>